<feature type="domain" description="ABC transporter" evidence="10">
    <location>
        <begin position="2"/>
        <end position="245"/>
    </location>
</feature>
<dbReference type="GO" id="GO:0005886">
    <property type="term" value="C:plasma membrane"/>
    <property type="evidence" value="ECO:0007669"/>
    <property type="project" value="UniProtKB-SubCell"/>
</dbReference>
<dbReference type="EC" id="3.6.3.-" evidence="11"/>
<feature type="transmembrane region" description="Helical" evidence="9">
    <location>
        <begin position="655"/>
        <end position="676"/>
    </location>
</feature>
<organism evidence="11">
    <name type="scientific">Streptococcus pneumoniae</name>
    <dbReference type="NCBI Taxonomy" id="1313"/>
    <lineage>
        <taxon>Bacteria</taxon>
        <taxon>Bacillati</taxon>
        <taxon>Bacillota</taxon>
        <taxon>Bacilli</taxon>
        <taxon>Lactobacillales</taxon>
        <taxon>Streptococcaceae</taxon>
        <taxon>Streptococcus</taxon>
    </lineage>
</organism>
<keyword evidence="3 9" id="KW-0812">Transmembrane</keyword>
<feature type="transmembrane region" description="Helical" evidence="9">
    <location>
        <begin position="566"/>
        <end position="589"/>
    </location>
</feature>
<proteinExistence type="inferred from homology"/>
<evidence type="ECO:0000256" key="8">
    <source>
        <dbReference type="ARBA" id="ARBA00038388"/>
    </source>
</evidence>
<evidence type="ECO:0000256" key="7">
    <source>
        <dbReference type="ARBA" id="ARBA00023136"/>
    </source>
</evidence>
<sequence>MFEIRNLSLSFAGRRLLEPTDLIFERGKVYTIYGKSGVGKSSLLNKIGLLSATDPSVSYFFDGKEIDIENKKSVSVFIAEEVAFVFQGRNLINDLTVFENLRLALNFYDLSPDEIESKIDTVLADLQISSLKHAYPEDLSGGEEQRVAIARALVTGKTLILADEPTSSLDKENREKVSALLIDLAHKYHKIVLIVSHDEAMIAIGDVQLHFKDHKLVGNCLILNSDEGIKDSKKWSSCLSSSHTKLSVLKHRRPFLPRLLAFFISLVVAIAVTSINFQSLFADKYHQLVNNSLENGFLVINDSLHLQTTKVLDDFLSFDKEEITSISTSQNIQTVNPYIEFLSLGMTFDNSKDYSQLQKNFQPTLTIDGQTRSLTRNFSIQPLYQTNTTQRQIEYFDRSNEKGIYLSEQFISDEKLPNIVSGTTVTLAFYIPISLYESSIEKEGNILKGDGDLFVKVDKTYPVLGIVKKSYPFEYSPYGNTLFMNIAEMEELQNEAIQQHPMTKMALDGFPLKSWMPSAIHVLLKDSGAIPEELSRIRAISSQITILSSYENYEEFNKGLTYIRQFLMLLSLVLLILVIAVLSFVFFLLNRPRRFEVGILKSLGYSTQNIVWLFLKELIGYGKIISILASCLLVILSILAMQVLKLEISDVFKFYLTSVFTLIGLSVSVLIISGLLPIYTTCRQTVVDTIRKNG</sequence>
<evidence type="ECO:0000256" key="6">
    <source>
        <dbReference type="ARBA" id="ARBA00022989"/>
    </source>
</evidence>
<keyword evidence="6 9" id="KW-1133">Transmembrane helix</keyword>
<dbReference type="InterPro" id="IPR003593">
    <property type="entry name" value="AAA+_ATPase"/>
</dbReference>
<dbReference type="AlphaFoldDB" id="A0A4J2GD99"/>
<protein>
    <submittedName>
        <fullName evidence="11">Antimicrobial peptide ABC transporter ATPase</fullName>
        <ecNumber evidence="11">3.6.3.-</ecNumber>
    </submittedName>
</protein>
<evidence type="ECO:0000259" key="10">
    <source>
        <dbReference type="PROSITE" id="PS50893"/>
    </source>
</evidence>
<dbReference type="RefSeq" id="WP_130884182.1">
    <property type="nucleotide sequence ID" value="NZ_LR216049.1"/>
</dbReference>
<evidence type="ECO:0000256" key="1">
    <source>
        <dbReference type="ARBA" id="ARBA00004429"/>
    </source>
</evidence>
<dbReference type="SMART" id="SM00382">
    <property type="entry name" value="AAA"/>
    <property type="match status" value="1"/>
</dbReference>
<evidence type="ECO:0000256" key="9">
    <source>
        <dbReference type="SAM" id="Phobius"/>
    </source>
</evidence>
<dbReference type="Pfam" id="PF02687">
    <property type="entry name" value="FtsX"/>
    <property type="match status" value="1"/>
</dbReference>
<dbReference type="PANTHER" id="PTHR42798:SF4">
    <property type="entry name" value="ABC TRANSPORTER DOMAIN-CONTAINING PROTEIN"/>
    <property type="match status" value="1"/>
</dbReference>
<keyword evidence="2" id="KW-1003">Cell membrane</keyword>
<keyword evidence="5" id="KW-0067">ATP-binding</keyword>
<dbReference type="PROSITE" id="PS50893">
    <property type="entry name" value="ABC_TRANSPORTER_2"/>
    <property type="match status" value="1"/>
</dbReference>
<evidence type="ECO:0000313" key="11">
    <source>
        <dbReference type="EMBL" id="VNQ89609.1"/>
    </source>
</evidence>
<evidence type="ECO:0000256" key="2">
    <source>
        <dbReference type="ARBA" id="ARBA00022475"/>
    </source>
</evidence>
<comment type="subcellular location">
    <subcellularLocation>
        <location evidence="1">Cell inner membrane</location>
        <topology evidence="1">Multi-pass membrane protein</topology>
    </subcellularLocation>
</comment>
<dbReference type="InterPro" id="IPR003838">
    <property type="entry name" value="ABC3_permease_C"/>
</dbReference>
<dbReference type="PANTHER" id="PTHR42798">
    <property type="entry name" value="LIPOPROTEIN-RELEASING SYSTEM ATP-BINDING PROTEIN LOLD"/>
    <property type="match status" value="1"/>
</dbReference>
<dbReference type="EMBL" id="CAATIT010000007">
    <property type="protein sequence ID" value="VNQ89609.1"/>
    <property type="molecule type" value="Genomic_DNA"/>
</dbReference>
<name>A0A4J2GD99_STREE</name>
<feature type="transmembrane region" description="Helical" evidence="9">
    <location>
        <begin position="259"/>
        <end position="281"/>
    </location>
</feature>
<dbReference type="Pfam" id="PF00005">
    <property type="entry name" value="ABC_tran"/>
    <property type="match status" value="1"/>
</dbReference>
<dbReference type="GO" id="GO:0016887">
    <property type="term" value="F:ATP hydrolysis activity"/>
    <property type="evidence" value="ECO:0007669"/>
    <property type="project" value="InterPro"/>
</dbReference>
<dbReference type="InterPro" id="IPR027417">
    <property type="entry name" value="P-loop_NTPase"/>
</dbReference>
<dbReference type="InterPro" id="IPR003439">
    <property type="entry name" value="ABC_transporter-like_ATP-bd"/>
</dbReference>
<keyword evidence="4" id="KW-0547">Nucleotide-binding</keyword>
<evidence type="ECO:0000256" key="4">
    <source>
        <dbReference type="ARBA" id="ARBA00022741"/>
    </source>
</evidence>
<evidence type="ECO:0000256" key="3">
    <source>
        <dbReference type="ARBA" id="ARBA00022692"/>
    </source>
</evidence>
<comment type="similarity">
    <text evidence="8">Belongs to the ABC transporter superfamily. Macrolide exporter (TC 3.A.1.122) family.</text>
</comment>
<accession>A0A4J2GD99</accession>
<dbReference type="Gene3D" id="3.40.50.300">
    <property type="entry name" value="P-loop containing nucleotide triphosphate hydrolases"/>
    <property type="match status" value="1"/>
</dbReference>
<dbReference type="SUPFAM" id="SSF52540">
    <property type="entry name" value="P-loop containing nucleoside triphosphate hydrolases"/>
    <property type="match status" value="1"/>
</dbReference>
<evidence type="ECO:0000256" key="5">
    <source>
        <dbReference type="ARBA" id="ARBA00022840"/>
    </source>
</evidence>
<keyword evidence="11" id="KW-0378">Hydrolase</keyword>
<dbReference type="GO" id="GO:0005524">
    <property type="term" value="F:ATP binding"/>
    <property type="evidence" value="ECO:0007669"/>
    <property type="project" value="UniProtKB-KW"/>
</dbReference>
<gene>
    <name evidence="11" type="primary">macB_5</name>
    <name evidence="11" type="ORF">SAMEA3381414_01740</name>
</gene>
<feature type="transmembrane region" description="Helical" evidence="9">
    <location>
        <begin position="624"/>
        <end position="643"/>
    </location>
</feature>
<reference evidence="11" key="1">
    <citation type="submission" date="2019-04" db="EMBL/GenBank/DDBJ databases">
        <authorList>
            <consortium name="Pathogen Informatics"/>
        </authorList>
    </citation>
    <scope>NUCLEOTIDE SEQUENCE</scope>
    <source>
        <strain evidence="11">GPSC72</strain>
    </source>
</reference>
<keyword evidence="7 9" id="KW-0472">Membrane</keyword>